<reference evidence="2" key="2">
    <citation type="journal article" date="2023" name="IMA Fungus">
        <title>Comparative genomic study of the Penicillium genus elucidates a diverse pangenome and 15 lateral gene transfer events.</title>
        <authorList>
            <person name="Petersen C."/>
            <person name="Sorensen T."/>
            <person name="Nielsen M.R."/>
            <person name="Sondergaard T.E."/>
            <person name="Sorensen J.L."/>
            <person name="Fitzpatrick D.A."/>
            <person name="Frisvad J.C."/>
            <person name="Nielsen K.L."/>
        </authorList>
    </citation>
    <scope>NUCLEOTIDE SEQUENCE</scope>
    <source>
        <strain evidence="2">IBT 29677</strain>
    </source>
</reference>
<name>A0A9W9VBJ6_9EURO</name>
<evidence type="ECO:0000313" key="3">
    <source>
        <dbReference type="Proteomes" id="UP001147747"/>
    </source>
</evidence>
<reference evidence="2" key="1">
    <citation type="submission" date="2022-12" db="EMBL/GenBank/DDBJ databases">
        <authorList>
            <person name="Petersen C."/>
        </authorList>
    </citation>
    <scope>NUCLEOTIDE SEQUENCE</scope>
    <source>
        <strain evidence="2">IBT 29677</strain>
    </source>
</reference>
<dbReference type="AlphaFoldDB" id="A0A9W9VBJ6"/>
<feature type="region of interest" description="Disordered" evidence="1">
    <location>
        <begin position="53"/>
        <end position="74"/>
    </location>
</feature>
<evidence type="ECO:0000313" key="2">
    <source>
        <dbReference type="EMBL" id="KAJ5375942.1"/>
    </source>
</evidence>
<sequence>MEDDLGVEPTVTLSESASSDSSHGGLHHLLEEIIAGMPGFITGYLSAHPRLLRRRRRRHSSSGESQNAQAHNHDQMEINNETHAIGIQMTPYISPAGVLDFHVHPSEISMTPYISPEVLGFHVHFDSESFRRPPAPISLIWALPAKMIDEEMLVELQQSSNSCCSICLDDFLLVPALGVGYLRQTVVLFVEKVEL</sequence>
<feature type="region of interest" description="Disordered" evidence="1">
    <location>
        <begin position="1"/>
        <end position="24"/>
    </location>
</feature>
<comment type="caution">
    <text evidence="2">The sequence shown here is derived from an EMBL/GenBank/DDBJ whole genome shotgun (WGS) entry which is preliminary data.</text>
</comment>
<evidence type="ECO:0000256" key="1">
    <source>
        <dbReference type="SAM" id="MobiDB-lite"/>
    </source>
</evidence>
<proteinExistence type="predicted"/>
<dbReference type="RefSeq" id="XP_056480972.1">
    <property type="nucleotide sequence ID" value="XM_056637465.1"/>
</dbReference>
<dbReference type="OrthoDB" id="8062037at2759"/>
<accession>A0A9W9VBJ6</accession>
<dbReference type="GeneID" id="81376445"/>
<organism evidence="2 3">
    <name type="scientific">Penicillium cosmopolitanum</name>
    <dbReference type="NCBI Taxonomy" id="1131564"/>
    <lineage>
        <taxon>Eukaryota</taxon>
        <taxon>Fungi</taxon>
        <taxon>Dikarya</taxon>
        <taxon>Ascomycota</taxon>
        <taxon>Pezizomycotina</taxon>
        <taxon>Eurotiomycetes</taxon>
        <taxon>Eurotiomycetidae</taxon>
        <taxon>Eurotiales</taxon>
        <taxon>Aspergillaceae</taxon>
        <taxon>Penicillium</taxon>
    </lineage>
</organism>
<dbReference type="EMBL" id="JAPZBU010000012">
    <property type="protein sequence ID" value="KAJ5375942.1"/>
    <property type="molecule type" value="Genomic_DNA"/>
</dbReference>
<dbReference type="Proteomes" id="UP001147747">
    <property type="component" value="Unassembled WGS sequence"/>
</dbReference>
<feature type="compositionally biased region" description="Low complexity" evidence="1">
    <location>
        <begin position="13"/>
        <end position="24"/>
    </location>
</feature>
<keyword evidence="3" id="KW-1185">Reference proteome</keyword>
<gene>
    <name evidence="2" type="ORF">N7509_012828</name>
</gene>
<protein>
    <submittedName>
        <fullName evidence="2">Uncharacterized protein</fullName>
    </submittedName>
</protein>